<dbReference type="EMBL" id="JABWDJ010000128">
    <property type="protein sequence ID" value="NVB75680.1"/>
    <property type="molecule type" value="Genomic_DNA"/>
</dbReference>
<protein>
    <submittedName>
        <fullName evidence="2">Uncharacterized protein</fullName>
    </submittedName>
</protein>
<dbReference type="AlphaFoldDB" id="A0A7Y6PH18"/>
<keyword evidence="1" id="KW-1133">Transmembrane helix</keyword>
<reference evidence="2 3" key="2">
    <citation type="submission" date="2020-07" db="EMBL/GenBank/DDBJ databases">
        <title>Bacterial metabolism rescues the inhibition of intestinal drug absorption by food and drug additives.</title>
        <authorList>
            <person name="Zou L."/>
            <person name="Spanogiannopoulos P."/>
            <person name="Chien H.-C."/>
            <person name="Pieper L.M."/>
            <person name="Cai W."/>
            <person name="Khuri N."/>
            <person name="Pottel J."/>
            <person name="Vora B."/>
            <person name="Ni Z."/>
            <person name="Tsakalozou E."/>
            <person name="Zhang W."/>
            <person name="Shoichet B.K."/>
            <person name="Giacomini K.M."/>
            <person name="Turnbaugh P.J."/>
        </authorList>
    </citation>
    <scope>NUCLEOTIDE SEQUENCE [LARGE SCALE GENOMIC DNA]</scope>
    <source>
        <strain evidence="2 3">B33</strain>
    </source>
</reference>
<evidence type="ECO:0000313" key="2">
    <source>
        <dbReference type="EMBL" id="NVB75680.1"/>
    </source>
</evidence>
<accession>A0A7Y6PH18</accession>
<dbReference type="RefSeq" id="WP_176350696.1">
    <property type="nucleotide sequence ID" value="NZ_JABWDJ010000128.1"/>
</dbReference>
<gene>
    <name evidence="2" type="ORF">HUV05_19580</name>
</gene>
<feature type="transmembrane region" description="Helical" evidence="1">
    <location>
        <begin position="7"/>
        <end position="27"/>
    </location>
</feature>
<name>A0A7Y6PH18_PHOVU</name>
<sequence length="82" mass="9541">MKKRIKYAVITILAVFIAVNIADFIMFQRFKSICKQEMSILNREDSFSDENNKKLNELISEKGMIISISNNPIWDFISVIPK</sequence>
<keyword evidence="1" id="KW-0472">Membrane</keyword>
<proteinExistence type="predicted"/>
<keyword evidence="1" id="KW-0812">Transmembrane</keyword>
<evidence type="ECO:0000313" key="3">
    <source>
        <dbReference type="Proteomes" id="UP000524321"/>
    </source>
</evidence>
<organism evidence="2 3">
    <name type="scientific">Phocaeicola vulgatus</name>
    <name type="common">Bacteroides vulgatus</name>
    <dbReference type="NCBI Taxonomy" id="821"/>
    <lineage>
        <taxon>Bacteria</taxon>
        <taxon>Pseudomonadati</taxon>
        <taxon>Bacteroidota</taxon>
        <taxon>Bacteroidia</taxon>
        <taxon>Bacteroidales</taxon>
        <taxon>Bacteroidaceae</taxon>
        <taxon>Phocaeicola</taxon>
    </lineage>
</organism>
<dbReference type="Proteomes" id="UP000524321">
    <property type="component" value="Unassembled WGS sequence"/>
</dbReference>
<reference evidence="2 3" key="1">
    <citation type="submission" date="2020-04" db="EMBL/GenBank/DDBJ databases">
        <authorList>
            <person name="Pieper L."/>
        </authorList>
    </citation>
    <scope>NUCLEOTIDE SEQUENCE [LARGE SCALE GENOMIC DNA]</scope>
    <source>
        <strain evidence="2 3">B33</strain>
    </source>
</reference>
<evidence type="ECO:0000256" key="1">
    <source>
        <dbReference type="SAM" id="Phobius"/>
    </source>
</evidence>
<comment type="caution">
    <text evidence="2">The sequence shown here is derived from an EMBL/GenBank/DDBJ whole genome shotgun (WGS) entry which is preliminary data.</text>
</comment>